<sequence length="343" mass="40266">MTTIPSEPLADDVRDLPAIYTWSFHSEAFADVRSMVAEYERPVSLSVVNSTYKRPDQTAEMVDSIRESVERFYRRYPEDHIEFECLVCCPADDRETVRRLRSMDWDPLRVLTTDAVTITGKRDAGIEAAENEYIVSIDSDCVAEDNWVESIHRSIKKHWFPGAIQGAYYLDYPPDRNWYTRYESNRDKSRFRAGQADSRNLVYRKDVYESIGGFNTESRYADVAEDNLLRKRITDLGAGFVMDRTIRVRHRYPVTLADNLKRFQYFGTGDHYVKEYSEEAYRNHYTPWVKWRQLLSKRPTLGELNSSEGVSLRRWAFRFLQLCAYTLGYLQGLYIYNKEKISA</sequence>
<dbReference type="EMBL" id="JBHSZH010000005">
    <property type="protein sequence ID" value="MFC7081935.1"/>
    <property type="molecule type" value="Genomic_DNA"/>
</dbReference>
<dbReference type="Pfam" id="PF00535">
    <property type="entry name" value="Glycos_transf_2"/>
    <property type="match status" value="1"/>
</dbReference>
<evidence type="ECO:0000313" key="2">
    <source>
        <dbReference type="EMBL" id="MFC7081935.1"/>
    </source>
</evidence>
<dbReference type="GeneID" id="79304709"/>
<name>A0ABD5WQ88_9EURY</name>
<dbReference type="SUPFAM" id="SSF53448">
    <property type="entry name" value="Nucleotide-diphospho-sugar transferases"/>
    <property type="match status" value="1"/>
</dbReference>
<organism evidence="2 3">
    <name type="scientific">Halorussus caseinilyticus</name>
    <dbReference type="NCBI Taxonomy" id="3034025"/>
    <lineage>
        <taxon>Archaea</taxon>
        <taxon>Methanobacteriati</taxon>
        <taxon>Methanobacteriota</taxon>
        <taxon>Stenosarchaea group</taxon>
        <taxon>Halobacteria</taxon>
        <taxon>Halobacteriales</taxon>
        <taxon>Haladaptataceae</taxon>
        <taxon>Halorussus</taxon>
    </lineage>
</organism>
<protein>
    <submittedName>
        <fullName evidence="2">Glycosyltransferase</fullName>
        <ecNumber evidence="2">2.4.-.-</ecNumber>
    </submittedName>
</protein>
<dbReference type="InterPro" id="IPR001173">
    <property type="entry name" value="Glyco_trans_2-like"/>
</dbReference>
<evidence type="ECO:0000259" key="1">
    <source>
        <dbReference type="Pfam" id="PF00535"/>
    </source>
</evidence>
<reference evidence="2 3" key="1">
    <citation type="journal article" date="2019" name="Int. J. Syst. Evol. Microbiol.">
        <title>The Global Catalogue of Microorganisms (GCM) 10K type strain sequencing project: providing services to taxonomists for standard genome sequencing and annotation.</title>
        <authorList>
            <consortium name="The Broad Institute Genomics Platform"/>
            <consortium name="The Broad Institute Genome Sequencing Center for Infectious Disease"/>
            <person name="Wu L."/>
            <person name="Ma J."/>
        </authorList>
    </citation>
    <scope>NUCLEOTIDE SEQUENCE [LARGE SCALE GENOMIC DNA]</scope>
    <source>
        <strain evidence="2 3">DT72</strain>
    </source>
</reference>
<dbReference type="EC" id="2.4.-.-" evidence="2"/>
<dbReference type="Gene3D" id="3.90.550.10">
    <property type="entry name" value="Spore Coat Polysaccharide Biosynthesis Protein SpsA, Chain A"/>
    <property type="match status" value="1"/>
</dbReference>
<keyword evidence="2" id="KW-0328">Glycosyltransferase</keyword>
<accession>A0ABD5WQ88</accession>
<dbReference type="GO" id="GO:0016757">
    <property type="term" value="F:glycosyltransferase activity"/>
    <property type="evidence" value="ECO:0007669"/>
    <property type="project" value="UniProtKB-KW"/>
</dbReference>
<dbReference type="RefSeq" id="WP_276280096.1">
    <property type="nucleotide sequence ID" value="NZ_CP119809.1"/>
</dbReference>
<dbReference type="AlphaFoldDB" id="A0ABD5WQ88"/>
<dbReference type="Proteomes" id="UP001596407">
    <property type="component" value="Unassembled WGS sequence"/>
</dbReference>
<dbReference type="InterPro" id="IPR029044">
    <property type="entry name" value="Nucleotide-diphossugar_trans"/>
</dbReference>
<keyword evidence="2" id="KW-0808">Transferase</keyword>
<keyword evidence="3" id="KW-1185">Reference proteome</keyword>
<feature type="domain" description="Glycosyltransferase 2-like" evidence="1">
    <location>
        <begin position="46"/>
        <end position="182"/>
    </location>
</feature>
<comment type="caution">
    <text evidence="2">The sequence shown here is derived from an EMBL/GenBank/DDBJ whole genome shotgun (WGS) entry which is preliminary data.</text>
</comment>
<gene>
    <name evidence="2" type="ORF">ACFQJ6_19415</name>
</gene>
<proteinExistence type="predicted"/>
<evidence type="ECO:0000313" key="3">
    <source>
        <dbReference type="Proteomes" id="UP001596407"/>
    </source>
</evidence>